<dbReference type="Pfam" id="PF07679">
    <property type="entry name" value="I-set"/>
    <property type="match status" value="7"/>
</dbReference>
<dbReference type="SUPFAM" id="SSF48726">
    <property type="entry name" value="Immunoglobulin"/>
    <property type="match status" value="7"/>
</dbReference>
<accession>A0ABD1DT67</accession>
<feature type="non-terminal residue" evidence="8">
    <location>
        <position position="2442"/>
    </location>
</feature>
<keyword evidence="4" id="KW-0393">Immunoglobulin domain</keyword>
<feature type="coiled-coil region" evidence="5">
    <location>
        <begin position="1491"/>
        <end position="1524"/>
    </location>
</feature>
<reference evidence="8 9" key="1">
    <citation type="submission" date="2024-05" db="EMBL/GenBank/DDBJ databases">
        <title>Culex pipiens pipiens assembly and annotation.</title>
        <authorList>
            <person name="Alout H."/>
            <person name="Durand T."/>
        </authorList>
    </citation>
    <scope>NUCLEOTIDE SEQUENCE [LARGE SCALE GENOMIC DNA]</scope>
    <source>
        <strain evidence="8">HA-2024</strain>
        <tissue evidence="8">Whole body</tissue>
    </source>
</reference>
<feature type="compositionally biased region" description="Basic and acidic residues" evidence="6">
    <location>
        <begin position="144"/>
        <end position="155"/>
    </location>
</feature>
<feature type="compositionally biased region" description="Acidic residues" evidence="6">
    <location>
        <begin position="14"/>
        <end position="23"/>
    </location>
</feature>
<dbReference type="GO" id="GO:0005737">
    <property type="term" value="C:cytoplasm"/>
    <property type="evidence" value="ECO:0007669"/>
    <property type="project" value="UniProtKB-SubCell"/>
</dbReference>
<dbReference type="PANTHER" id="PTHR19890">
    <property type="entry name" value="FIBROBLAST GROWTH FACTOR RECEPTOR"/>
    <property type="match status" value="1"/>
</dbReference>
<dbReference type="GO" id="GO:0040017">
    <property type="term" value="P:positive regulation of locomotion"/>
    <property type="evidence" value="ECO:0007669"/>
    <property type="project" value="UniProtKB-ARBA"/>
</dbReference>
<dbReference type="GO" id="GO:0060298">
    <property type="term" value="P:positive regulation of sarcomere organization"/>
    <property type="evidence" value="ECO:0007669"/>
    <property type="project" value="UniProtKB-ARBA"/>
</dbReference>
<feature type="domain" description="Ig-like" evidence="7">
    <location>
        <begin position="1245"/>
        <end position="1335"/>
    </location>
</feature>
<proteinExistence type="inferred from homology"/>
<evidence type="ECO:0000256" key="4">
    <source>
        <dbReference type="ARBA" id="ARBA00023319"/>
    </source>
</evidence>
<evidence type="ECO:0000313" key="8">
    <source>
        <dbReference type="EMBL" id="KAL1402939.1"/>
    </source>
</evidence>
<evidence type="ECO:0000256" key="5">
    <source>
        <dbReference type="SAM" id="Coils"/>
    </source>
</evidence>
<dbReference type="Proteomes" id="UP001562425">
    <property type="component" value="Unassembled WGS sequence"/>
</dbReference>
<dbReference type="InterPro" id="IPR013783">
    <property type="entry name" value="Ig-like_fold"/>
</dbReference>
<feature type="domain" description="Ig-like" evidence="7">
    <location>
        <begin position="1368"/>
        <end position="1464"/>
    </location>
</feature>
<feature type="compositionally biased region" description="Basic and acidic residues" evidence="6">
    <location>
        <begin position="413"/>
        <end position="425"/>
    </location>
</feature>
<evidence type="ECO:0000256" key="1">
    <source>
        <dbReference type="ARBA" id="ARBA00004496"/>
    </source>
</evidence>
<feature type="compositionally biased region" description="Basic and acidic residues" evidence="6">
    <location>
        <begin position="46"/>
        <end position="63"/>
    </location>
</feature>
<comment type="caution">
    <text evidence="8">The sequence shown here is derived from an EMBL/GenBank/DDBJ whole genome shotgun (WGS) entry which is preliminary data.</text>
</comment>
<feature type="domain" description="Ig-like" evidence="7">
    <location>
        <begin position="911"/>
        <end position="1100"/>
    </location>
</feature>
<dbReference type="SMART" id="SM00409">
    <property type="entry name" value="IG"/>
    <property type="match status" value="7"/>
</dbReference>
<comment type="similarity">
    <text evidence="2">Belongs to the protein kinase superfamily. CAMK Ser/Thr protein kinase family.</text>
</comment>
<dbReference type="EMBL" id="JBEHCU010002307">
    <property type="protein sequence ID" value="KAL1402939.1"/>
    <property type="molecule type" value="Genomic_DNA"/>
</dbReference>
<feature type="compositionally biased region" description="Basic and acidic residues" evidence="6">
    <location>
        <begin position="190"/>
        <end position="200"/>
    </location>
</feature>
<feature type="compositionally biased region" description="Basic and acidic residues" evidence="6">
    <location>
        <begin position="339"/>
        <end position="360"/>
    </location>
</feature>
<feature type="compositionally biased region" description="Basic and acidic residues" evidence="6">
    <location>
        <begin position="24"/>
        <end position="34"/>
    </location>
</feature>
<evidence type="ECO:0000313" key="9">
    <source>
        <dbReference type="Proteomes" id="UP001562425"/>
    </source>
</evidence>
<dbReference type="CDD" id="cd00096">
    <property type="entry name" value="Ig"/>
    <property type="match status" value="3"/>
</dbReference>
<organism evidence="8 9">
    <name type="scientific">Culex pipiens pipiens</name>
    <name type="common">Northern house mosquito</name>
    <dbReference type="NCBI Taxonomy" id="38569"/>
    <lineage>
        <taxon>Eukaryota</taxon>
        <taxon>Metazoa</taxon>
        <taxon>Ecdysozoa</taxon>
        <taxon>Arthropoda</taxon>
        <taxon>Hexapoda</taxon>
        <taxon>Insecta</taxon>
        <taxon>Pterygota</taxon>
        <taxon>Neoptera</taxon>
        <taxon>Endopterygota</taxon>
        <taxon>Diptera</taxon>
        <taxon>Nematocera</taxon>
        <taxon>Culicoidea</taxon>
        <taxon>Culicidae</taxon>
        <taxon>Culicinae</taxon>
        <taxon>Culicini</taxon>
        <taxon>Culex</taxon>
        <taxon>Culex</taxon>
    </lineage>
</organism>
<evidence type="ECO:0000259" key="7">
    <source>
        <dbReference type="PROSITE" id="PS50835"/>
    </source>
</evidence>
<feature type="compositionally biased region" description="Basic and acidic residues" evidence="6">
    <location>
        <begin position="433"/>
        <end position="443"/>
    </location>
</feature>
<feature type="domain" description="Ig-like" evidence="7">
    <location>
        <begin position="1116"/>
        <end position="1207"/>
    </location>
</feature>
<protein>
    <recommendedName>
        <fullName evidence="7">Ig-like domain-containing protein</fullName>
    </recommendedName>
</protein>
<keyword evidence="3" id="KW-0963">Cytoplasm</keyword>
<dbReference type="SMART" id="SM00408">
    <property type="entry name" value="IGc2"/>
    <property type="match status" value="6"/>
</dbReference>
<dbReference type="Gene3D" id="2.60.40.10">
    <property type="entry name" value="Immunoglobulins"/>
    <property type="match status" value="7"/>
</dbReference>
<comment type="subcellular location">
    <subcellularLocation>
        <location evidence="1">Cytoplasm</location>
    </subcellularLocation>
</comment>
<sequence length="2442" mass="277039">MKEPTIKPAPIPDVQEEPKEEELEIKPPVDDESHLPPWRRGKKAGPKREIPKPAEPEAVEQIKLKPTPKQKKELPQEALEEVTLKPVPKKPEVEEVAPQEAVISEFKEIEVIKPKKTKAKKEIEPLEPLTFPEIPASEPVQLEAVEKIVEEKPQEPEPSPEQPSWRRTPKPKQEPEEPEEKKWPTGKRRPLPEEPKEEVVLKPIPKPQKQEEPKPSEDLSIKPKPIPAPEEEKPEPTPWRRGKKEKPVEEEPDEKKWPTGKRRPLEETPAEEVVLKPIPKPKKEEEPQKPEKVTLKPVESWEMPKELEVTPSQTSTVEDLPKPAEIQEQPTPWRRGKKEKPVQEEEETKEWPKGKRRPLEEQPQEEVVLKPIPKPTKEEEPKAPESVELKPKESPSEVPEEKPQPTPWRRGKKEIPKEPEPEVVKLKPTPKQKKVDETPKEEVVLKPVPRQEAIIEDVSQPIELKQVTEVKVEVEEQIVTKTKRRVKKPKKPQEQFATENIALMEEAESFDENEELPHVAETIADVVPEEVLELIPEEIPLEKPKKRKSRTNKHVVFREELSTYEIQPEQVQEDEEDEELEIQQEVSQTSIQLKPVEVQEVKLQTVEPVPMEEIIEEQTEFRKEMEVKIQSNIVKKEKRRVFVDDSQPLPELEIITQKRVQEVTDKVAEENVREEQRIVESTQQTIAETKIQEQKIKIKKPKVKPPNIIKKLQPQICEPDQPVVLQCQIEGVPFPDVKWYFNDTVLFANPEYLMNIVEDVATLEIATVQPYHVGIYTCEAKNVAGVAISKANIVVQEKPEIGEAPMFVEPLKIEVNESKTVAIVTCKVHGIPKPTVKWFKEEEEIIETEEIETVYIEETGHVKLTVQNPKQNLPVVYTIIAENKFGKAVGKANLFIQSIFLKKPKVEMIAPQIVQPLEAQVVKTGSTLVFECRFTGVPKPTVKWFRNSKEIVEEEEITIVTEEYYSRIVVTKITKKNVGRYEIVVQNEAGQAKSSATVIISDTSEMDEAKAPRFVEPLVPKLVAEAEVCILEAVVDSYPTSTFQWFHEGAAIKSSNELRIVTDENKSILIIESFNKRDVGVYTCRAENVAGSVISTATIQVLDTVETEEVTEYISPRFIESIKPTRVMDGEKLILACQVHAAPLPKVQWYHNQQQIIETKDKQIHQDSTGRCVLTISEVFPEDTGEYTCIASNKLGEAVCKTSVNVEPFEYVADSEQFRSSEEDLLTDKSISTLEEYAEPIEFAPQIIKELPRAVMTQEREMTKLEVKVLAQPKAQIRWLKANEEIIPSDEFQIENFEDGTSILIINDIYPDDSGTISFEAHNALGVAQTTTELVVEEIVGTKMYRKPEWVQYMEDMKEALKAAYATPSFSLEIKDSRAMLGERGYFECHFAGNPKPDILWYRNGKIVIANERVKIRTEEHSSTLTIYPVEVEDFGFYKCRAMSDAGSCESIAKLIESTSETLTEEERTQLEELYVTKRNGKNGKNGSKKVEKVEVVVEESEEVIKKKMERKSLREQKREEKKQQAIEEVVKKELETSVEKKVKFSQESTSTLTTSTTSELQQDVKITHDTATVKFKEHRETLIEEVITTETVKEFEHMIITEKLDVSDVESVKHSVQVNEILTNLKAADFGPGEVPLRELATIAYMVKHGVTVNEISSFYQSDHFPALKAPESQSALVLLLEREGYASIVTEILTETDMDEAQVAATAGFRAFMRMIEMNHTSVEEIITHFSPEDFFMHEWKLEQADEKFEETQLISSSEVRTTETTVMTKKELEIKEEDESIAIAKQKTQKQLKPLKPLLPSEEEMLDEMAVEFLRSPTRETKELPIGIAQIMNLSSSLDTVTNIERSEPMRSSASIEIVPQKSMTTEETLISEKEYDTLILDSSKLSTVPKYNLIGLNESVQVSEVLTEELPQETHESKPTAQLAKTELIPTQSLQVSESMTHDSASELQPFSSVPSSAKVELYTHDAKIVQETISNQSEENLTLPQAPIASKAHAQVLSKESVEITEVNRIEKEETFDGHIKLPSVVPKYQFLPSESIQTSETVAEDSPSKFYPELAVPTETARKVFVEQKSYTTHVLNAPEKEDVYVPGRLPPQQKADILLYTTEPLQIAEQPTQEHETEFSAALKPTTCNAVDTLATHESLTTETINENYCTKPFESDTFETKTATVDFRERTTVSISNIISNETESELAPFELASSARALPSLSTLSIGQSELPFVHEKETQHLGVPRPNEATAEFSLEPIENLAVTEIETADAAGRFSPEAQERTETASTAYVLQQSHVVSAVQANEKEYEFEGKTDQKPAFAETQLDVQNQLEVISHQISERETLFQAPQMPSDHVAKSTPTDIDQHEQTTVSETMILEDTAQYEAAPKPDAKLAERVVSPIDELIVTEVNPEQKEREGYDVAELARENVAQAVPSHTLKTVVVEEVQPSDSF</sequence>
<dbReference type="InterPro" id="IPR052615">
    <property type="entry name" value="FGFRL"/>
</dbReference>
<dbReference type="InterPro" id="IPR013098">
    <property type="entry name" value="Ig_I-set"/>
</dbReference>
<evidence type="ECO:0000256" key="6">
    <source>
        <dbReference type="SAM" id="MobiDB-lite"/>
    </source>
</evidence>
<name>A0ABD1DT67_CULPP</name>
<dbReference type="InterPro" id="IPR003598">
    <property type="entry name" value="Ig_sub2"/>
</dbReference>
<dbReference type="FunFam" id="2.60.40.10:FF:000107">
    <property type="entry name" value="Myosin, light chain kinase a"/>
    <property type="match status" value="1"/>
</dbReference>
<dbReference type="FunFam" id="2.60.40.10:FF:000425">
    <property type="entry name" value="Myosin light chain kinase"/>
    <property type="match status" value="3"/>
</dbReference>
<dbReference type="FunFam" id="2.60.40.10:FF:000080">
    <property type="entry name" value="Myosin light chain kinase, smooth muscle"/>
    <property type="match status" value="1"/>
</dbReference>
<feature type="domain" description="Ig-like" evidence="7">
    <location>
        <begin position="799"/>
        <end position="897"/>
    </location>
</feature>
<keyword evidence="9" id="KW-1185">Reference proteome</keyword>
<feature type="compositionally biased region" description="Basic and acidic residues" evidence="6">
    <location>
        <begin position="281"/>
        <end position="294"/>
    </location>
</feature>
<dbReference type="InterPro" id="IPR003599">
    <property type="entry name" value="Ig_sub"/>
</dbReference>
<dbReference type="InterPro" id="IPR007110">
    <property type="entry name" value="Ig-like_dom"/>
</dbReference>
<evidence type="ECO:0000256" key="2">
    <source>
        <dbReference type="ARBA" id="ARBA00006692"/>
    </source>
</evidence>
<dbReference type="PANTHER" id="PTHR19890:SF10">
    <property type="entry name" value="FIBROBLAST GROWTH FACTOR RECEPTOR-LIKE 1"/>
    <property type="match status" value="1"/>
</dbReference>
<feature type="compositionally biased region" description="Basic and acidic residues" evidence="6">
    <location>
        <begin position="208"/>
        <end position="221"/>
    </location>
</feature>
<feature type="region of interest" description="Disordered" evidence="6">
    <location>
        <begin position="116"/>
        <end position="443"/>
    </location>
</feature>
<feature type="compositionally biased region" description="Basic and acidic residues" evidence="6">
    <location>
        <begin position="171"/>
        <end position="183"/>
    </location>
</feature>
<gene>
    <name evidence="8" type="ORF">pipiens_005861</name>
</gene>
<evidence type="ECO:0000256" key="3">
    <source>
        <dbReference type="ARBA" id="ARBA00022490"/>
    </source>
</evidence>
<feature type="compositionally biased region" description="Basic and acidic residues" evidence="6">
    <location>
        <begin position="245"/>
        <end position="257"/>
    </location>
</feature>
<dbReference type="PROSITE" id="PS50835">
    <property type="entry name" value="IG_LIKE"/>
    <property type="match status" value="6"/>
</dbReference>
<keyword evidence="5" id="KW-0175">Coiled coil</keyword>
<feature type="compositionally biased region" description="Basic and acidic residues" evidence="6">
    <location>
        <begin position="375"/>
        <end position="403"/>
    </location>
</feature>
<feature type="domain" description="Ig-like" evidence="7">
    <location>
        <begin position="706"/>
        <end position="794"/>
    </location>
</feature>
<dbReference type="InterPro" id="IPR036179">
    <property type="entry name" value="Ig-like_dom_sf"/>
</dbReference>
<feature type="region of interest" description="Disordered" evidence="6">
    <location>
        <begin position="1"/>
        <end position="85"/>
    </location>
</feature>
<dbReference type="GO" id="GO:0045989">
    <property type="term" value="P:positive regulation of striated muscle contraction"/>
    <property type="evidence" value="ECO:0007669"/>
    <property type="project" value="UniProtKB-ARBA"/>
</dbReference>